<dbReference type="EMBL" id="JBGNUJ010000012">
    <property type="protein sequence ID" value="KAL3953276.1"/>
    <property type="molecule type" value="Genomic_DNA"/>
</dbReference>
<proteinExistence type="predicted"/>
<protein>
    <submittedName>
        <fullName evidence="1">Uncharacterized protein</fullName>
    </submittedName>
</protein>
<name>A0ACC4DCT1_PURLI</name>
<keyword evidence="2" id="KW-1185">Reference proteome</keyword>
<evidence type="ECO:0000313" key="2">
    <source>
        <dbReference type="Proteomes" id="UP001638806"/>
    </source>
</evidence>
<organism evidence="1 2">
    <name type="scientific">Purpureocillium lilacinum</name>
    <name type="common">Paecilomyces lilacinus</name>
    <dbReference type="NCBI Taxonomy" id="33203"/>
    <lineage>
        <taxon>Eukaryota</taxon>
        <taxon>Fungi</taxon>
        <taxon>Dikarya</taxon>
        <taxon>Ascomycota</taxon>
        <taxon>Pezizomycotina</taxon>
        <taxon>Sordariomycetes</taxon>
        <taxon>Hypocreomycetidae</taxon>
        <taxon>Hypocreales</taxon>
        <taxon>Ophiocordycipitaceae</taxon>
        <taxon>Purpureocillium</taxon>
    </lineage>
</organism>
<comment type="caution">
    <text evidence="1">The sequence shown here is derived from an EMBL/GenBank/DDBJ whole genome shotgun (WGS) entry which is preliminary data.</text>
</comment>
<reference evidence="1" key="1">
    <citation type="submission" date="2024-12" db="EMBL/GenBank/DDBJ databases">
        <title>Comparative genomics and development of molecular markers within Purpureocillium lilacinum and among Purpureocillium species.</title>
        <authorList>
            <person name="Yeh Z.-Y."/>
            <person name="Ni N.-T."/>
            <person name="Lo P.-H."/>
            <person name="Mushyakhwo K."/>
            <person name="Lin C.-F."/>
            <person name="Nai Y.-S."/>
        </authorList>
    </citation>
    <scope>NUCLEOTIDE SEQUENCE</scope>
    <source>
        <strain evidence="1">NCHU-NPUST-175</strain>
    </source>
</reference>
<sequence length="307" mass="34129">MVRFNLAALLALGTSVHAWGGPDYGGFRRLWQDTFDGAAGSSPNGGNWHIITGDLGVNAELETYTNSNWNVQLSGGATLQLIPWRDGSKKNGWSSGRIESAYTFSPENWKLTRAEAQIRFGGNSIGNKQGIWPAFWMLGDSLRHGTGWPACGELDILETINGQLRGYGTMHCDRYPGGICNEGTGIGGNIGIPDQGWHTWRIEIDRRPQTWEGETITWFMDGQQFHQISGSRLGNHDVWRTVAQSPMYFILKRCRRRQLGKFLAPIFSLSEAVRSMLTLRQPGYPNGNTQDGYGSMMEVAYVAVYST</sequence>
<dbReference type="Proteomes" id="UP001638806">
    <property type="component" value="Unassembled WGS sequence"/>
</dbReference>
<gene>
    <name evidence="1" type="ORF">ACCO45_013219</name>
</gene>
<accession>A0ACC4DCT1</accession>
<evidence type="ECO:0000313" key="1">
    <source>
        <dbReference type="EMBL" id="KAL3953276.1"/>
    </source>
</evidence>